<dbReference type="Pfam" id="PF13307">
    <property type="entry name" value="Helicase_C_2"/>
    <property type="match status" value="1"/>
</dbReference>
<dbReference type="Proteomes" id="UP000236162">
    <property type="component" value="Unassembled WGS sequence"/>
</dbReference>
<proteinExistence type="predicted"/>
<comment type="caution">
    <text evidence="2">The sequence shown here is derived from an EMBL/GenBank/DDBJ whole genome shotgun (WGS) entry which is preliminary data.</text>
</comment>
<dbReference type="InterPro" id="IPR006555">
    <property type="entry name" value="ATP-dep_Helicase_C"/>
</dbReference>
<dbReference type="EMBL" id="BDOR01000023">
    <property type="protein sequence ID" value="GBF03202.1"/>
    <property type="molecule type" value="Genomic_DNA"/>
</dbReference>
<organism evidence="2 3">
    <name type="scientific">Lactiplantibacillus paraplantarum</name>
    <dbReference type="NCBI Taxonomy" id="60520"/>
    <lineage>
        <taxon>Bacteria</taxon>
        <taxon>Bacillati</taxon>
        <taxon>Bacillota</taxon>
        <taxon>Bacilli</taxon>
        <taxon>Lactobacillales</taxon>
        <taxon>Lactobacillaceae</taxon>
        <taxon>Lactiplantibacillus</taxon>
    </lineage>
</organism>
<name>A0ABQ0NDU6_9LACO</name>
<dbReference type="RefSeq" id="WP_071665531.1">
    <property type="nucleotide sequence ID" value="NZ_BDOR01000023.1"/>
</dbReference>
<evidence type="ECO:0000313" key="3">
    <source>
        <dbReference type="Proteomes" id="UP000236162"/>
    </source>
</evidence>
<dbReference type="Pfam" id="PF04851">
    <property type="entry name" value="ResIII"/>
    <property type="match status" value="1"/>
</dbReference>
<dbReference type="Gene3D" id="3.40.50.300">
    <property type="entry name" value="P-loop containing nucleotide triphosphate hydrolases"/>
    <property type="match status" value="2"/>
</dbReference>
<dbReference type="InterPro" id="IPR014001">
    <property type="entry name" value="Helicase_ATP-bd"/>
</dbReference>
<protein>
    <recommendedName>
        <fullName evidence="1">Helicase ATP-binding domain-containing protein</fullName>
    </recommendedName>
</protein>
<dbReference type="SMART" id="SM00491">
    <property type="entry name" value="HELICc2"/>
    <property type="match status" value="1"/>
</dbReference>
<keyword evidence="3" id="KW-1185">Reference proteome</keyword>
<feature type="domain" description="Helicase ATP-binding" evidence="1">
    <location>
        <begin position="48"/>
        <end position="198"/>
    </location>
</feature>
<gene>
    <name evidence="2" type="ORF">LPPLD21_02757</name>
</gene>
<dbReference type="InterPro" id="IPR006935">
    <property type="entry name" value="Helicase/UvrB_N"/>
</dbReference>
<dbReference type="PROSITE" id="PS51192">
    <property type="entry name" value="HELICASE_ATP_BIND_1"/>
    <property type="match status" value="1"/>
</dbReference>
<reference evidence="2 3" key="1">
    <citation type="submission" date="2017-04" db="EMBL/GenBank/DDBJ databases">
        <title>In vitro and in silico characterization of Lactobacillus paraplantarum D2-1, a starter culture for soymilk fermentation.</title>
        <authorList>
            <person name="Endo A."/>
            <person name="Sasaki F."/>
            <person name="Maeno S."/>
            <person name="Kanesaki Y."/>
            <person name="Kubota E."/>
            <person name="Torres G.A."/>
            <person name="Tomita S."/>
            <person name="Nakagawa J."/>
        </authorList>
    </citation>
    <scope>NUCLEOTIDE SEQUENCE [LARGE SCALE GENOMIC DNA]</scope>
    <source>
        <strain evidence="2 3">D2-1</strain>
    </source>
</reference>
<dbReference type="SMART" id="SM00487">
    <property type="entry name" value="DEXDc"/>
    <property type="match status" value="1"/>
</dbReference>
<dbReference type="SUPFAM" id="SSF52540">
    <property type="entry name" value="P-loop containing nucleoside triphosphate hydrolases"/>
    <property type="match status" value="1"/>
</dbReference>
<sequence>MVNFAKKLKNRKKEIIIDPIKIYESLDRQTTKVGPLRKAQIQVLKEWFEKRLRDKDIILKLNTGAGKTLIGLLILESKLHQRIIQKEQSYGIEVFLCNNNNLVMQTIEQAKLFGINAVTINTNNEIPSEVINGEKILITSVQKFFNGKSIFEHTDSPEIDTIIIDDAHTSAELIKQSCTLTITKEENAQLYTDLFYLVSDGLQSQGEGTFEDLKNNITSDDSAFLPVPYWTWIDKVQKITQLIASRANLSTELKFVWPILENSLSWCNCIVSANSIEITSLKYPIDFYTKFTNANQRVFMSATTASDAVLINDLGVSESAIKHPLIYPDEKWSGEKMVIIPSLISADFTRGSMVHLFGSQKPKHFGITIIVPGYYRSHDWKKYGALVGESNILQDALKKFSNNDFQSPLVLVNRYDGIDLPDDETRILILDSLPNSTSLFDKYIDDVIPDGSEVILRKAQKIEQGMGRSVRADTDYSAILFIGSDLVRFIRNPKFQQYFSKQTLTQIKIGIDISKDAKSEYEESKLDTSGNNEMKPLIELIGQSLKRDEDWKEFYKEQMGEINYSQKPSQNVSLIVNKNKIMELAIDPTSNIEKFTETVQEFIDEFCPTAEEKGWYLQLLAHVTYKYSKSKARNYQVAAYKRNHKLLLPDNLNPVKRIEPLIAQKRLENIINQVKTYKTFENLQNTVNEITSNLSFGTERKKFEKSMDELGKILGFETDRPDENYKKGPDNLWSVKDDLYFIIEDKSEVLESRDKIYKEETGQMNNSTAWFEENYPGIRYRALMVIPTKYPDSAGGFNSDVRIIRSHSLKLLKKNFINFTREFRTLDFSSLSADQVSKFVVIHKLEVDKFIDNYSEKYYR</sequence>
<accession>A0ABQ0NDU6</accession>
<dbReference type="InterPro" id="IPR027417">
    <property type="entry name" value="P-loop_NTPase"/>
</dbReference>
<evidence type="ECO:0000313" key="2">
    <source>
        <dbReference type="EMBL" id="GBF03202.1"/>
    </source>
</evidence>
<evidence type="ECO:0000259" key="1">
    <source>
        <dbReference type="PROSITE" id="PS51192"/>
    </source>
</evidence>